<protein>
    <submittedName>
        <fullName evidence="5">Glucose-1-phosphate adenylyltransferase subunit GlgD</fullName>
        <ecNumber evidence="5">2.7.7.27</ecNumber>
    </submittedName>
</protein>
<dbReference type="NCBIfam" id="TIGR02092">
    <property type="entry name" value="glgD"/>
    <property type="match status" value="1"/>
</dbReference>
<evidence type="ECO:0000313" key="6">
    <source>
        <dbReference type="Proteomes" id="UP001597427"/>
    </source>
</evidence>
<dbReference type="PANTHER" id="PTHR43523">
    <property type="entry name" value="GLUCOSE-1-PHOSPHATE ADENYLYLTRANSFERASE-RELATED"/>
    <property type="match status" value="1"/>
</dbReference>
<dbReference type="CDD" id="cd04651">
    <property type="entry name" value="LbH_G1P_AT_C"/>
    <property type="match status" value="1"/>
</dbReference>
<reference evidence="6" key="1">
    <citation type="journal article" date="2019" name="Int. J. Syst. Evol. Microbiol.">
        <title>The Global Catalogue of Microorganisms (GCM) 10K type strain sequencing project: providing services to taxonomists for standard genome sequencing and annotation.</title>
        <authorList>
            <consortium name="The Broad Institute Genomics Platform"/>
            <consortium name="The Broad Institute Genome Sequencing Center for Infectious Disease"/>
            <person name="Wu L."/>
            <person name="Ma J."/>
        </authorList>
    </citation>
    <scope>NUCLEOTIDE SEQUENCE [LARGE SCALE GENOMIC DNA]</scope>
    <source>
        <strain evidence="6">TISTR 932</strain>
    </source>
</reference>
<dbReference type="GO" id="GO:0008878">
    <property type="term" value="F:glucose-1-phosphate adenylyltransferase activity"/>
    <property type="evidence" value="ECO:0007669"/>
    <property type="project" value="UniProtKB-EC"/>
</dbReference>
<keyword evidence="5" id="KW-0548">Nucleotidyltransferase</keyword>
<dbReference type="InterPro" id="IPR011832">
    <property type="entry name" value="GlgDAde_trans"/>
</dbReference>
<dbReference type="InterPro" id="IPR029044">
    <property type="entry name" value="Nucleotide-diphossugar_trans"/>
</dbReference>
<dbReference type="Gene3D" id="2.160.10.10">
    <property type="entry name" value="Hexapeptide repeat proteins"/>
    <property type="match status" value="1"/>
</dbReference>
<accession>A0ABW5TKA4</accession>
<dbReference type="Gene3D" id="3.90.550.10">
    <property type="entry name" value="Spore Coat Polysaccharide Biosynthesis Protein SpsA, Chain A"/>
    <property type="match status" value="1"/>
</dbReference>
<organism evidence="5 6">
    <name type="scientific">Enterococcus camelliae</name>
    <dbReference type="NCBI Taxonomy" id="453959"/>
    <lineage>
        <taxon>Bacteria</taxon>
        <taxon>Bacillati</taxon>
        <taxon>Bacillota</taxon>
        <taxon>Bacilli</taxon>
        <taxon>Lactobacillales</taxon>
        <taxon>Enterococcaceae</taxon>
        <taxon>Enterococcus</taxon>
    </lineage>
</organism>
<dbReference type="InterPro" id="IPR011004">
    <property type="entry name" value="Trimer_LpxA-like_sf"/>
</dbReference>
<dbReference type="InterPro" id="IPR005835">
    <property type="entry name" value="NTP_transferase_dom"/>
</dbReference>
<feature type="domain" description="Nucleotidyl transferase" evidence="3">
    <location>
        <begin position="22"/>
        <end position="155"/>
    </location>
</feature>
<dbReference type="RefSeq" id="WP_379980911.1">
    <property type="nucleotide sequence ID" value="NZ_JBHUMO010000039.1"/>
</dbReference>
<feature type="domain" description="Glucose-1-phosphate adenylyltransferase/Bifunctional protein GlmU-like C-terminal hexapeptide" evidence="4">
    <location>
        <begin position="290"/>
        <end position="360"/>
    </location>
</feature>
<dbReference type="SUPFAM" id="SSF53448">
    <property type="entry name" value="Nucleotide-diphospho-sugar transferases"/>
    <property type="match status" value="1"/>
</dbReference>
<sequence>MKANRVSAIMGNEYDGEGLGVLTEHRPLATLHFDCKYRLMDFNLSNLVNANIQSIYMLFSESKMQSIFDHLGGGREWHLNSILSHYFFAFHEDIIRKKEAGEPYFAAMIDFLKKSKSTYTVYVGNKMLCSLDFRSILKVHEAQRVDCTMVFKRVPLSLVHEEDHVLSFGEEGAFMGQQRYSEMIGEQELVNLGMNSFILNTQWLIDLLEKAQANQLTTSLEALLWETANTQEGSFATYEYTGYLSNIHNTKSYYDANMDMLDPKKFNSLLYSSQHIITKAKNEVPTYFSKESDVHSSQFATGSTIKGTVHQSLISRRSIVENDAIIEGSIIMANGYVGKGAEVRFAILDKNVSVEEGVRIIGTPEELVVVKKGTTVKEDQLVGGVK</sequence>
<evidence type="ECO:0000259" key="4">
    <source>
        <dbReference type="Pfam" id="PF24894"/>
    </source>
</evidence>
<keyword evidence="5" id="KW-0808">Transferase</keyword>
<dbReference type="EMBL" id="JBHUMO010000039">
    <property type="protein sequence ID" value="MFD2728990.1"/>
    <property type="molecule type" value="Genomic_DNA"/>
</dbReference>
<proteinExistence type="inferred from homology"/>
<dbReference type="PANTHER" id="PTHR43523:SF6">
    <property type="entry name" value="GLYCOGEN BIOSYNTHESIS PROTEIN GLGD"/>
    <property type="match status" value="1"/>
</dbReference>
<dbReference type="SUPFAM" id="SSF51161">
    <property type="entry name" value="Trimeric LpxA-like enzymes"/>
    <property type="match status" value="1"/>
</dbReference>
<dbReference type="InterPro" id="IPR011831">
    <property type="entry name" value="ADP-Glc_PPase"/>
</dbReference>
<comment type="caution">
    <text evidence="5">The sequence shown here is derived from an EMBL/GenBank/DDBJ whole genome shotgun (WGS) entry which is preliminary data.</text>
</comment>
<evidence type="ECO:0000259" key="3">
    <source>
        <dbReference type="Pfam" id="PF00483"/>
    </source>
</evidence>
<dbReference type="Pfam" id="PF24894">
    <property type="entry name" value="Hexapep_GlmU"/>
    <property type="match status" value="1"/>
</dbReference>
<evidence type="ECO:0000256" key="1">
    <source>
        <dbReference type="ARBA" id="ARBA00010443"/>
    </source>
</evidence>
<evidence type="ECO:0000313" key="5">
    <source>
        <dbReference type="EMBL" id="MFD2728990.1"/>
    </source>
</evidence>
<dbReference type="Pfam" id="PF00483">
    <property type="entry name" value="NTP_transferase"/>
    <property type="match status" value="1"/>
</dbReference>
<keyword evidence="6" id="KW-1185">Reference proteome</keyword>
<gene>
    <name evidence="5" type="primary">glgD</name>
    <name evidence="5" type="ORF">ACFSR0_06095</name>
</gene>
<dbReference type="EC" id="2.7.7.27" evidence="5"/>
<evidence type="ECO:0000256" key="2">
    <source>
        <dbReference type="ARBA" id="ARBA00023056"/>
    </source>
</evidence>
<comment type="similarity">
    <text evidence="1">Belongs to the bacterial/plant glucose-1-phosphate adenylyltransferase family.</text>
</comment>
<dbReference type="Proteomes" id="UP001597427">
    <property type="component" value="Unassembled WGS sequence"/>
</dbReference>
<name>A0ABW5TKA4_9ENTE</name>
<dbReference type="InterPro" id="IPR056818">
    <property type="entry name" value="GlmU/GlgC-like_hexapep"/>
</dbReference>
<keyword evidence="2" id="KW-0320">Glycogen biosynthesis</keyword>